<protein>
    <submittedName>
        <fullName evidence="2">Uncharacterized protein</fullName>
    </submittedName>
</protein>
<proteinExistence type="predicted"/>
<organism evidence="2 3">
    <name type="scientific">Bradyrhizobium nanningense</name>
    <dbReference type="NCBI Taxonomy" id="1325118"/>
    <lineage>
        <taxon>Bacteria</taxon>
        <taxon>Pseudomonadati</taxon>
        <taxon>Pseudomonadota</taxon>
        <taxon>Alphaproteobacteria</taxon>
        <taxon>Hyphomicrobiales</taxon>
        <taxon>Nitrobacteraceae</taxon>
        <taxon>Bradyrhizobium</taxon>
    </lineage>
</organism>
<evidence type="ECO:0000256" key="1">
    <source>
        <dbReference type="SAM" id="MobiDB-lite"/>
    </source>
</evidence>
<accession>A0A4V1L3L4</accession>
<evidence type="ECO:0000313" key="3">
    <source>
        <dbReference type="Proteomes" id="UP000289546"/>
    </source>
</evidence>
<dbReference type="OrthoDB" id="9146762at2"/>
<feature type="compositionally biased region" description="Basic and acidic residues" evidence="1">
    <location>
        <begin position="477"/>
        <end position="492"/>
    </location>
</feature>
<gene>
    <name evidence="2" type="ORF">XH99_01085</name>
</gene>
<reference evidence="2 3" key="1">
    <citation type="submission" date="2015-04" db="EMBL/GenBank/DDBJ databases">
        <title>Comparative genomics of rhizobia nodulating Arachis hypogaea in China.</title>
        <authorList>
            <person name="Li Y."/>
        </authorList>
    </citation>
    <scope>NUCLEOTIDE SEQUENCE [LARGE SCALE GENOMIC DNA]</scope>
    <source>
        <strain evidence="2 3">CCBAU 51757</strain>
    </source>
</reference>
<dbReference type="Proteomes" id="UP000289546">
    <property type="component" value="Unassembled WGS sequence"/>
</dbReference>
<comment type="caution">
    <text evidence="2">The sequence shown here is derived from an EMBL/GenBank/DDBJ whole genome shotgun (WGS) entry which is preliminary data.</text>
</comment>
<keyword evidence="3" id="KW-1185">Reference proteome</keyword>
<dbReference type="AlphaFoldDB" id="A0A4V1L3L4"/>
<feature type="region of interest" description="Disordered" evidence="1">
    <location>
        <begin position="477"/>
        <end position="501"/>
    </location>
</feature>
<evidence type="ECO:0000313" key="2">
    <source>
        <dbReference type="EMBL" id="RXH38384.1"/>
    </source>
</evidence>
<dbReference type="EMBL" id="LBJQ01000005">
    <property type="protein sequence ID" value="RXH38384.1"/>
    <property type="molecule type" value="Genomic_DNA"/>
</dbReference>
<sequence length="601" mass="66762">MEWYFRDISDDPSEKELTQQDQFNNDEVVLAEALVRETIQNSTDACVLPGGTVRVRFAIVEPSTAESREFFSSLLDGLAPHLTASGIAVPTAPQRFLVIEDFETTGLLGAIDRKDEGQFCGFWRRFGRSNKKGAAGGRWGLGKLVFSSSSTIKTLIGLTRRADDPNVCLMGQAILKNHTIGNTELDSVGFWCRPGTKTGLPTTEHSLCQHFASVAGLKRSGQTGLSLVIPYVLPDIEEQYLIQATLKNYYFPILTSRLIVEVNGTSINADTFDQVSADMGSEAIAPSLLSFVRQLQSLRSLSPMVTLPESWQSATITGDLLGEEQATRLRDQYKAGEMLFIRAPISISQKTRKPQGSETYIDLFLRPSSPGERSQTLVVRGSITVPTEGKKAHLPDCHAALVADHAAISQFLGDAENPAHTQWNERAEKLRTNWNGGHAVLRRIRAALHEIHAVVADRIERDDPLALVDFFSIPKEKPKERAQKGTTDRHNDLPPPSPKPFRIQRRVGGFTLLPNPKVAPESFPLKIRVRCAYDVLNGNPFKRFSDDDFSFFRDRLKVEKHNADCWPTDPNQLDVEARSADFKVEVVGFDSHRDLVVEAQG</sequence>
<name>A0A4V1L3L4_9BRAD</name>
<dbReference type="RefSeq" id="WP_128916153.1">
    <property type="nucleotide sequence ID" value="NZ_LBJC01000012.1"/>
</dbReference>